<dbReference type="AlphaFoldDB" id="A0A838CHL5"/>
<accession>A0A838CHL5</accession>
<comment type="caution">
    <text evidence="1">The sequence shown here is derived from an EMBL/GenBank/DDBJ whole genome shotgun (WGS) entry which is preliminary data.</text>
</comment>
<name>A0A838CHL5_9CORY</name>
<gene>
    <name evidence="1" type="ORF">HMC16_00125</name>
</gene>
<dbReference type="EMBL" id="JABFEE010000001">
    <property type="protein sequence ID" value="MBA1834153.1"/>
    <property type="molecule type" value="Genomic_DNA"/>
</dbReference>
<proteinExistence type="predicted"/>
<reference evidence="1 2" key="1">
    <citation type="submission" date="2020-05" db="EMBL/GenBank/DDBJ databases">
        <title>Descriptions of Corynebacterium xxxx sp. nov., Corynebacterium yyyy sp. nov. and Corynebacterium zzzz sp. nov.</title>
        <authorList>
            <person name="Zhang G."/>
        </authorList>
    </citation>
    <scope>NUCLEOTIDE SEQUENCE [LARGE SCALE GENOMIC DNA]</scope>
    <source>
        <strain evidence="2">zg-915</strain>
    </source>
</reference>
<protein>
    <submittedName>
        <fullName evidence="1">DNA primase</fullName>
    </submittedName>
</protein>
<dbReference type="Proteomes" id="UP000581408">
    <property type="component" value="Unassembled WGS sequence"/>
</dbReference>
<sequence length="195" mass="21337">MRCRECDEKLGFGGRRGRTPKYCSSACRQRAYRRRKRESAIPSRMTDLKRWVRADGKRPIQPAGFPASTTEPATWTTFGNVQDGKGDGFGVMLGEGLVCIDLDHALVADGTPTPTAQAVLDATEGAWTEVSLSGTGLHIFGAGFECGGRKLTAADGTGVELYSRERFIRMTGKTYRPGTLPVLDFDDVTKTVRRQ</sequence>
<organism evidence="1 2">
    <name type="scientific">Corynebacterium wankanglinii</name>
    <dbReference type="NCBI Taxonomy" id="2735136"/>
    <lineage>
        <taxon>Bacteria</taxon>
        <taxon>Bacillati</taxon>
        <taxon>Actinomycetota</taxon>
        <taxon>Actinomycetes</taxon>
        <taxon>Mycobacteriales</taxon>
        <taxon>Corynebacteriaceae</taxon>
        <taxon>Corynebacterium</taxon>
    </lineage>
</organism>
<dbReference type="RefSeq" id="WP_181193762.1">
    <property type="nucleotide sequence ID" value="NZ_JABFEE010000001.1"/>
</dbReference>
<evidence type="ECO:0000313" key="1">
    <source>
        <dbReference type="EMBL" id="MBA1834153.1"/>
    </source>
</evidence>
<evidence type="ECO:0000313" key="2">
    <source>
        <dbReference type="Proteomes" id="UP000581408"/>
    </source>
</evidence>